<evidence type="ECO:0000313" key="3">
    <source>
        <dbReference type="Proteomes" id="UP000234951"/>
    </source>
</evidence>
<dbReference type="Proteomes" id="UP000235114">
    <property type="component" value="Unassembled WGS sequence"/>
</dbReference>
<dbReference type="InterPro" id="IPR005338">
    <property type="entry name" value="Anhydro_N_Ac-Mur_kinase"/>
</dbReference>
<evidence type="ECO:0000313" key="2">
    <source>
        <dbReference type="EMBL" id="PLR93660.1"/>
    </source>
</evidence>
<name>A0A2N5GGC4_9BACI</name>
<evidence type="ECO:0000313" key="1">
    <source>
        <dbReference type="EMBL" id="PLR79809.1"/>
    </source>
</evidence>
<dbReference type="AlphaFoldDB" id="A0A2N5GGC4"/>
<dbReference type="PANTHER" id="PTHR30605">
    <property type="entry name" value="ANHYDRO-N-ACETYLMURAMIC ACID KINASE"/>
    <property type="match status" value="1"/>
</dbReference>
<dbReference type="InterPro" id="IPR043129">
    <property type="entry name" value="ATPase_NBD"/>
</dbReference>
<dbReference type="GO" id="GO:0005524">
    <property type="term" value="F:ATP binding"/>
    <property type="evidence" value="ECO:0007669"/>
    <property type="project" value="InterPro"/>
</dbReference>
<dbReference type="Gene3D" id="3.30.420.40">
    <property type="match status" value="2"/>
</dbReference>
<dbReference type="PANTHER" id="PTHR30605:SF0">
    <property type="entry name" value="ANHYDRO-N-ACETYLMURAMIC ACID KINASE"/>
    <property type="match status" value="1"/>
</dbReference>
<dbReference type="Pfam" id="PF03702">
    <property type="entry name" value="AnmK"/>
    <property type="match status" value="2"/>
</dbReference>
<keyword evidence="1" id="KW-0808">Transferase</keyword>
<organism evidence="1 3">
    <name type="scientific">Bacillus canaveralius</name>
    <dbReference type="NCBI Taxonomy" id="1403243"/>
    <lineage>
        <taxon>Bacteria</taxon>
        <taxon>Bacillati</taxon>
        <taxon>Bacillota</taxon>
        <taxon>Bacilli</taxon>
        <taxon>Bacillales</taxon>
        <taxon>Bacillaceae</taxon>
        <taxon>Bacillus</taxon>
    </lineage>
</organism>
<dbReference type="RefSeq" id="WP_101579331.1">
    <property type="nucleotide sequence ID" value="NZ_PGVA01000072.1"/>
</dbReference>
<comment type="caution">
    <text evidence="1">The sequence shown here is derived from an EMBL/GenBank/DDBJ whole genome shotgun (WGS) entry which is preliminary data.</text>
</comment>
<accession>A0A2N5GGC4</accession>
<dbReference type="OrthoDB" id="9763949at2"/>
<dbReference type="EMBL" id="PGVD01000052">
    <property type="protein sequence ID" value="PLR93660.1"/>
    <property type="molecule type" value="Genomic_DNA"/>
</dbReference>
<sequence>MAYMIGLNSGTSFDGIDAVLVDITTGEDGHPNPPEFIDGLSMQWPEEVQDVMLQTFANKIDMEGLGRLNYVAGAVFANVANALLKKTGVSPKDVLGIAVDGQTIYQEQPDHRKINQLTEEEKGDLVARWFKGPYPICYQLVESNVVAAHTNITTITHFRQADHAFGGNGAPLMQYLDWVVFKDKAPALTLNLGGIANVQLVYKDRRDMVAFDTGPGNVLLDHACRNLYGIQYDKGGEIAAKGQVNDEMLAELMKHPYFERELPRSAWRNDFSSTYGDTILAKFSHLSGEDIMATFCAFTAEAISKNAKDNIPNFKDIKVMIASGGGVLNPTLMKHIQDRLPEGVRLTTSDEFGVPPLFKEAIKFATIGYSTLNQVANNIPAASHADNYAIMGKVAFAPRHAKGVGELPEKNKQKETV</sequence>
<proteinExistence type="predicted"/>
<gene>
    <name evidence="1" type="ORF">CU635_21035</name>
    <name evidence="2" type="ORF">CVD25_17080</name>
</gene>
<protein>
    <submittedName>
        <fullName evidence="1">Anhydro-N-acetylmuramic acid kinase</fullName>
    </submittedName>
</protein>
<reference evidence="1 3" key="1">
    <citation type="submission" date="2017-11" db="EMBL/GenBank/DDBJ databases">
        <title>Comparitive Functional Genomics of Dry Heat Resistant strains isolated from the Viking Spacecraft.</title>
        <authorList>
            <person name="Seuylemezian A."/>
            <person name="Cooper K."/>
            <person name="Vaishampayan P."/>
        </authorList>
    </citation>
    <scope>NUCLEOTIDE SEQUENCE [LARGE SCALE GENOMIC DNA]</scope>
    <source>
        <strain evidence="1 3">M4.6</strain>
    </source>
</reference>
<dbReference type="GO" id="GO:0006040">
    <property type="term" value="P:amino sugar metabolic process"/>
    <property type="evidence" value="ECO:0007669"/>
    <property type="project" value="InterPro"/>
</dbReference>
<dbReference type="GO" id="GO:0016773">
    <property type="term" value="F:phosphotransferase activity, alcohol group as acceptor"/>
    <property type="evidence" value="ECO:0007669"/>
    <property type="project" value="InterPro"/>
</dbReference>
<evidence type="ECO:0000313" key="4">
    <source>
        <dbReference type="Proteomes" id="UP000235114"/>
    </source>
</evidence>
<dbReference type="SUPFAM" id="SSF53067">
    <property type="entry name" value="Actin-like ATPase domain"/>
    <property type="match status" value="1"/>
</dbReference>
<reference evidence="2 4" key="2">
    <citation type="submission" date="2017-12" db="EMBL/GenBank/DDBJ databases">
        <title>Comparative Functional Genomics of Dry Heat Resistant strains isolated from the Viking Spacecraft.</title>
        <authorList>
            <person name="Seuylemezian A."/>
            <person name="Cooper K."/>
            <person name="Vaishampayan P."/>
        </authorList>
    </citation>
    <scope>NUCLEOTIDE SEQUENCE [LARGE SCALE GENOMIC DNA]</scope>
    <source>
        <strain evidence="2 4">ATCC 29669</strain>
    </source>
</reference>
<keyword evidence="4" id="KW-1185">Reference proteome</keyword>
<dbReference type="EMBL" id="PGVA01000072">
    <property type="protein sequence ID" value="PLR79809.1"/>
    <property type="molecule type" value="Genomic_DNA"/>
</dbReference>
<dbReference type="GO" id="GO:0016301">
    <property type="term" value="F:kinase activity"/>
    <property type="evidence" value="ECO:0007669"/>
    <property type="project" value="UniProtKB-KW"/>
</dbReference>
<dbReference type="GO" id="GO:0009254">
    <property type="term" value="P:peptidoglycan turnover"/>
    <property type="evidence" value="ECO:0007669"/>
    <property type="project" value="InterPro"/>
</dbReference>
<dbReference type="Proteomes" id="UP000234951">
    <property type="component" value="Unassembled WGS sequence"/>
</dbReference>
<keyword evidence="1" id="KW-0418">Kinase</keyword>